<proteinExistence type="predicted"/>
<keyword evidence="4" id="KW-1185">Reference proteome</keyword>
<reference evidence="3 4" key="1">
    <citation type="journal article" date="2023" name="Plant Dis.">
        <title>First Report of Diplodia intermedia Causing Canker and Dieback Diseases on Apple Trees in Canada.</title>
        <authorList>
            <person name="Ellouze W."/>
            <person name="Ilyukhin E."/>
            <person name="Sulman M."/>
            <person name="Ali S."/>
        </authorList>
    </citation>
    <scope>NUCLEOTIDE SEQUENCE [LARGE SCALE GENOMIC DNA]</scope>
    <source>
        <strain evidence="3 4">M45-28</strain>
    </source>
</reference>
<dbReference type="PROSITE" id="PS50280">
    <property type="entry name" value="SET"/>
    <property type="match status" value="1"/>
</dbReference>
<dbReference type="PANTHER" id="PTHR47250:SF3">
    <property type="entry name" value="HISTONE-LYSINE N-METHYLTRANSFERASE SET-6"/>
    <property type="match status" value="1"/>
</dbReference>
<dbReference type="InterPro" id="IPR001214">
    <property type="entry name" value="SET_dom"/>
</dbReference>
<accession>A0ABR3TW17</accession>
<organism evidence="3 4">
    <name type="scientific">Diplodia intermedia</name>
    <dbReference type="NCBI Taxonomy" id="856260"/>
    <lineage>
        <taxon>Eukaryota</taxon>
        <taxon>Fungi</taxon>
        <taxon>Dikarya</taxon>
        <taxon>Ascomycota</taxon>
        <taxon>Pezizomycotina</taxon>
        <taxon>Dothideomycetes</taxon>
        <taxon>Dothideomycetes incertae sedis</taxon>
        <taxon>Botryosphaeriales</taxon>
        <taxon>Botryosphaeriaceae</taxon>
        <taxon>Diplodia</taxon>
    </lineage>
</organism>
<protein>
    <recommendedName>
        <fullName evidence="2">SET domain-containing protein</fullName>
    </recommendedName>
</protein>
<gene>
    <name evidence="3" type="ORF">SLS58_003670</name>
</gene>
<dbReference type="SMART" id="SM00317">
    <property type="entry name" value="SET"/>
    <property type="match status" value="1"/>
</dbReference>
<sequence>MSSPSDEAAEIARSIQQQLAAVLHDQLLASASLIRPTLHLEGTIHDGAADARAVSRRIHLVILVLSPPLKGSIDIAAIRAASAAPHPPAATADTPSNASLALTTRPQRARRPPPRDYLSDPEPASKRRKETGGLRLTRPSNHSPELDDIDETAPAPVRQIEPETKKFPQRKKVAPKVRPLQPSTLDRLIIGIWEQIHGSISFDPQIVASPFRLLSLPLYHHLKPQPADGAQIDQWKEPRAQKSIDSVSAASHMELYPARGKSSSFNRMNVLCRKVTTASRCCRSLEVIVQAYWIQCFEARVHALSEANPQQSVTKSRKAALMEACHDFGWSEKDLRNKMAIWRGYHEIKEAAGWVALVFAGMGIYRFCKYRISFDKEAMQRLATLRPRFEVAADTLQPQWRHLLSFIGESSERTFHGHPHDWVVDENSMPVPLANTYLQWDPSFAYEHIDFSVVDVDAWGLSDPRELSSDKPQQLFTCDACKELQSDDPAVNSCRCFPSLYGGPRNPCPVQVFRTPNGRNNGLVACCPFERGTAIGEFVGLVTRGLHNMDVMQGETNGKAYQIWQGRQGNYTRFVNHSCHPNSQFEKFTWLGIQRIILVSKGIGAGHEITVDYSGRYWTNLDKDCLCGESCCRYRNRGLHGRVETKSHE</sequence>
<dbReference type="Proteomes" id="UP001521184">
    <property type="component" value="Unassembled WGS sequence"/>
</dbReference>
<dbReference type="PANTHER" id="PTHR47250">
    <property type="entry name" value="HISTONE-LYSINE N-METHYLTRANSFERASE SET-6"/>
    <property type="match status" value="1"/>
</dbReference>
<evidence type="ECO:0000313" key="4">
    <source>
        <dbReference type="Proteomes" id="UP001521184"/>
    </source>
</evidence>
<dbReference type="EMBL" id="JAKEKT020000018">
    <property type="protein sequence ID" value="KAL1645786.1"/>
    <property type="molecule type" value="Genomic_DNA"/>
</dbReference>
<evidence type="ECO:0000313" key="3">
    <source>
        <dbReference type="EMBL" id="KAL1645786.1"/>
    </source>
</evidence>
<dbReference type="InterPro" id="IPR053105">
    <property type="entry name" value="Class_V-like_SAM-MTase"/>
</dbReference>
<evidence type="ECO:0000259" key="2">
    <source>
        <dbReference type="PROSITE" id="PS50280"/>
    </source>
</evidence>
<comment type="caution">
    <text evidence="3">The sequence shown here is derived from an EMBL/GenBank/DDBJ whole genome shotgun (WGS) entry which is preliminary data.</text>
</comment>
<feature type="compositionally biased region" description="Low complexity" evidence="1">
    <location>
        <begin position="86"/>
        <end position="96"/>
    </location>
</feature>
<name>A0ABR3TW17_9PEZI</name>
<evidence type="ECO:0000256" key="1">
    <source>
        <dbReference type="SAM" id="MobiDB-lite"/>
    </source>
</evidence>
<feature type="domain" description="SET" evidence="2">
    <location>
        <begin position="508"/>
        <end position="614"/>
    </location>
</feature>
<feature type="region of interest" description="Disordered" evidence="1">
    <location>
        <begin position="86"/>
        <end position="177"/>
    </location>
</feature>
<dbReference type="SUPFAM" id="SSF82199">
    <property type="entry name" value="SET domain"/>
    <property type="match status" value="1"/>
</dbReference>
<dbReference type="Gene3D" id="2.170.270.10">
    <property type="entry name" value="SET domain"/>
    <property type="match status" value="1"/>
</dbReference>
<dbReference type="Pfam" id="PF00856">
    <property type="entry name" value="SET"/>
    <property type="match status" value="1"/>
</dbReference>
<dbReference type="InterPro" id="IPR046341">
    <property type="entry name" value="SET_dom_sf"/>
</dbReference>